<comment type="caution">
    <text evidence="2">The sequence shown here is derived from an EMBL/GenBank/DDBJ whole genome shotgun (WGS) entry which is preliminary data.</text>
</comment>
<organism evidence="2 3">
    <name type="scientific">Trifolium pratense</name>
    <name type="common">Red clover</name>
    <dbReference type="NCBI Taxonomy" id="57577"/>
    <lineage>
        <taxon>Eukaryota</taxon>
        <taxon>Viridiplantae</taxon>
        <taxon>Streptophyta</taxon>
        <taxon>Embryophyta</taxon>
        <taxon>Tracheophyta</taxon>
        <taxon>Spermatophyta</taxon>
        <taxon>Magnoliopsida</taxon>
        <taxon>eudicotyledons</taxon>
        <taxon>Gunneridae</taxon>
        <taxon>Pentapetalae</taxon>
        <taxon>rosids</taxon>
        <taxon>fabids</taxon>
        <taxon>Fabales</taxon>
        <taxon>Fabaceae</taxon>
        <taxon>Papilionoideae</taxon>
        <taxon>50 kb inversion clade</taxon>
        <taxon>NPAAA clade</taxon>
        <taxon>Hologalegina</taxon>
        <taxon>IRL clade</taxon>
        <taxon>Trifolieae</taxon>
        <taxon>Trifolium</taxon>
    </lineage>
</organism>
<feature type="compositionally biased region" description="Basic and acidic residues" evidence="1">
    <location>
        <begin position="136"/>
        <end position="158"/>
    </location>
</feature>
<accession>A0A2K3KGB6</accession>
<dbReference type="Proteomes" id="UP000236291">
    <property type="component" value="Unassembled WGS sequence"/>
</dbReference>
<protein>
    <submittedName>
        <fullName evidence="2">Uncharacterized protein</fullName>
    </submittedName>
</protein>
<feature type="region of interest" description="Disordered" evidence="1">
    <location>
        <begin position="135"/>
        <end position="158"/>
    </location>
</feature>
<sequence>MKLGWCLKRGDSALWIDVIKGKYARAHPNLDVAIAKNHDSSLWKSLSAMWKELDDFTVWSVGDGEMVHAWKDKWIFVDRSIEELQVPVPEALHNMMVKDLVDVNGQWNFHILQPWLPQYIVQKLCSILPPSAANGTDRRGWQGDRNGAREDPKFYLVD</sequence>
<name>A0A2K3KGB6_TRIPR</name>
<gene>
    <name evidence="2" type="ORF">L195_g054484</name>
</gene>
<dbReference type="AlphaFoldDB" id="A0A2K3KGB6"/>
<reference evidence="2 3" key="2">
    <citation type="journal article" date="2017" name="Front. Plant Sci.">
        <title>Gene Classification and Mining of Molecular Markers Useful in Red Clover (Trifolium pratense) Breeding.</title>
        <authorList>
            <person name="Istvanek J."/>
            <person name="Dluhosova J."/>
            <person name="Dluhos P."/>
            <person name="Patkova L."/>
            <person name="Nedelnik J."/>
            <person name="Repkova J."/>
        </authorList>
    </citation>
    <scope>NUCLEOTIDE SEQUENCE [LARGE SCALE GENOMIC DNA]</scope>
    <source>
        <strain evidence="3">cv. Tatra</strain>
        <tissue evidence="2">Young leaves</tissue>
    </source>
</reference>
<dbReference type="EMBL" id="ASHM01095418">
    <property type="protein sequence ID" value="PNX65327.1"/>
    <property type="molecule type" value="Genomic_DNA"/>
</dbReference>
<evidence type="ECO:0000256" key="1">
    <source>
        <dbReference type="SAM" id="MobiDB-lite"/>
    </source>
</evidence>
<evidence type="ECO:0000313" key="2">
    <source>
        <dbReference type="EMBL" id="PNX65327.1"/>
    </source>
</evidence>
<proteinExistence type="predicted"/>
<reference evidence="2 3" key="1">
    <citation type="journal article" date="2014" name="Am. J. Bot.">
        <title>Genome assembly and annotation for red clover (Trifolium pratense; Fabaceae).</title>
        <authorList>
            <person name="Istvanek J."/>
            <person name="Jaros M."/>
            <person name="Krenek A."/>
            <person name="Repkova J."/>
        </authorList>
    </citation>
    <scope>NUCLEOTIDE SEQUENCE [LARGE SCALE GENOMIC DNA]</scope>
    <source>
        <strain evidence="3">cv. Tatra</strain>
        <tissue evidence="2">Young leaves</tissue>
    </source>
</reference>
<evidence type="ECO:0000313" key="3">
    <source>
        <dbReference type="Proteomes" id="UP000236291"/>
    </source>
</evidence>